<dbReference type="AlphaFoldDB" id="W4JQV5"/>
<reference evidence="2 3" key="1">
    <citation type="journal article" date="2012" name="New Phytol.">
        <title>Insight into trade-off between wood decay and parasitism from the genome of a fungal forest pathogen.</title>
        <authorList>
            <person name="Olson A."/>
            <person name="Aerts A."/>
            <person name="Asiegbu F."/>
            <person name="Belbahri L."/>
            <person name="Bouzid O."/>
            <person name="Broberg A."/>
            <person name="Canback B."/>
            <person name="Coutinho P.M."/>
            <person name="Cullen D."/>
            <person name="Dalman K."/>
            <person name="Deflorio G."/>
            <person name="van Diepen L.T."/>
            <person name="Dunand C."/>
            <person name="Duplessis S."/>
            <person name="Durling M."/>
            <person name="Gonthier P."/>
            <person name="Grimwood J."/>
            <person name="Fossdal C.G."/>
            <person name="Hansson D."/>
            <person name="Henrissat B."/>
            <person name="Hietala A."/>
            <person name="Himmelstrand K."/>
            <person name="Hoffmeister D."/>
            <person name="Hogberg N."/>
            <person name="James T.Y."/>
            <person name="Karlsson M."/>
            <person name="Kohler A."/>
            <person name="Kues U."/>
            <person name="Lee Y.H."/>
            <person name="Lin Y.C."/>
            <person name="Lind M."/>
            <person name="Lindquist E."/>
            <person name="Lombard V."/>
            <person name="Lucas S."/>
            <person name="Lunden K."/>
            <person name="Morin E."/>
            <person name="Murat C."/>
            <person name="Park J."/>
            <person name="Raffaello T."/>
            <person name="Rouze P."/>
            <person name="Salamov A."/>
            <person name="Schmutz J."/>
            <person name="Solheim H."/>
            <person name="Stahlberg J."/>
            <person name="Velez H."/>
            <person name="de Vries R.P."/>
            <person name="Wiebenga A."/>
            <person name="Woodward S."/>
            <person name="Yakovlev I."/>
            <person name="Garbelotto M."/>
            <person name="Martin F."/>
            <person name="Grigoriev I.V."/>
            <person name="Stenlid J."/>
        </authorList>
    </citation>
    <scope>NUCLEOTIDE SEQUENCE [LARGE SCALE GENOMIC DNA]</scope>
    <source>
        <strain evidence="2 3">TC 32-1</strain>
    </source>
</reference>
<evidence type="ECO:0000313" key="3">
    <source>
        <dbReference type="Proteomes" id="UP000030671"/>
    </source>
</evidence>
<feature type="region of interest" description="Disordered" evidence="1">
    <location>
        <begin position="140"/>
        <end position="240"/>
    </location>
</feature>
<proteinExistence type="predicted"/>
<dbReference type="InParanoid" id="W4JQV5"/>
<dbReference type="GeneID" id="20666293"/>
<organism evidence="2 3">
    <name type="scientific">Heterobasidion irregulare (strain TC 32-1)</name>
    <dbReference type="NCBI Taxonomy" id="747525"/>
    <lineage>
        <taxon>Eukaryota</taxon>
        <taxon>Fungi</taxon>
        <taxon>Dikarya</taxon>
        <taxon>Basidiomycota</taxon>
        <taxon>Agaricomycotina</taxon>
        <taxon>Agaricomycetes</taxon>
        <taxon>Russulales</taxon>
        <taxon>Bondarzewiaceae</taxon>
        <taxon>Heterobasidion</taxon>
        <taxon>Heterobasidion annosum species complex</taxon>
    </lineage>
</organism>
<feature type="compositionally biased region" description="Polar residues" evidence="1">
    <location>
        <begin position="24"/>
        <end position="35"/>
    </location>
</feature>
<dbReference type="Proteomes" id="UP000030671">
    <property type="component" value="Unassembled WGS sequence"/>
</dbReference>
<name>W4JQV5_HETIT</name>
<dbReference type="STRING" id="747525.W4JQV5"/>
<dbReference type="EMBL" id="KI925466">
    <property type="protein sequence ID" value="ETW75465.1"/>
    <property type="molecule type" value="Genomic_DNA"/>
</dbReference>
<sequence length="281" mass="31285">MDRSCIIRRHPAPNNPPATPTVVSYSTLPAQLTQSPPDPPPGSTKHRRTCTDAHAPRTTTHPPKNSPRRPHKTTPSSVRPSVRPYYPRTASKVQSPASTTPRARAQPASRRRDPTALRAPVPLLLPRPVPVPVPVLRHTFSRAAPRRSRPRTSPHDPRVLGRPIYRTRLERASAAPMPARARGPRARTSTGHASSPQESRTAIIKDGNRRPPRLCRPPPPRARPDRTQYVRASRALVDPDPDLDLDPDIYTYIYIHMRIHTQRLRVPYPRPAATGSASQVA</sequence>
<feature type="compositionally biased region" description="Polar residues" evidence="1">
    <location>
        <begin position="91"/>
        <end position="100"/>
    </location>
</feature>
<evidence type="ECO:0000256" key="1">
    <source>
        <dbReference type="SAM" id="MobiDB-lite"/>
    </source>
</evidence>
<dbReference type="HOGENOM" id="CLU_990648_0_0_1"/>
<feature type="compositionally biased region" description="Polar residues" evidence="1">
    <location>
        <begin position="188"/>
        <end position="200"/>
    </location>
</feature>
<feature type="region of interest" description="Disordered" evidence="1">
    <location>
        <begin position="1"/>
        <end position="121"/>
    </location>
</feature>
<evidence type="ECO:0000313" key="2">
    <source>
        <dbReference type="EMBL" id="ETW75465.1"/>
    </source>
</evidence>
<accession>W4JQV5</accession>
<keyword evidence="3" id="KW-1185">Reference proteome</keyword>
<protein>
    <submittedName>
        <fullName evidence="2">Uncharacterized protein</fullName>
    </submittedName>
</protein>
<feature type="compositionally biased region" description="Low complexity" evidence="1">
    <location>
        <begin position="172"/>
        <end position="181"/>
    </location>
</feature>
<gene>
    <name evidence="2" type="ORF">HETIRDRAFT_107974</name>
</gene>
<dbReference type="RefSeq" id="XP_009552880.1">
    <property type="nucleotide sequence ID" value="XM_009554585.1"/>
</dbReference>
<dbReference type="KEGG" id="hir:HETIRDRAFT_107974"/>
<feature type="compositionally biased region" description="Basic residues" evidence="1">
    <location>
        <begin position="1"/>
        <end position="11"/>
    </location>
</feature>